<comment type="caution">
    <text evidence="2">The sequence shown here is derived from an EMBL/GenBank/DDBJ whole genome shotgun (WGS) entry which is preliminary data.</text>
</comment>
<gene>
    <name evidence="2" type="ORF">LCGC14_1360630</name>
</gene>
<evidence type="ECO:0000259" key="1">
    <source>
        <dbReference type="Pfam" id="PF11977"/>
    </source>
</evidence>
<dbReference type="Pfam" id="PF11977">
    <property type="entry name" value="RNase_Zc3h12a"/>
    <property type="match status" value="1"/>
</dbReference>
<feature type="domain" description="RNase NYN" evidence="1">
    <location>
        <begin position="7"/>
        <end position="126"/>
    </location>
</feature>
<accession>A0A0F9NAI5</accession>
<sequence length="158" mass="18343">MVENIKIVGDISNVACFNKRNDTPKLEYIDLLYASIPRDVETIGIADCSLYHEIDSKKLYKTKYLIPKIISEAPAGIKADDFILSYAKESDALILSNDRFRQYDIVSEDWLREHQIRFMIIENQFYFEQRFVKLVGEVSNENSPELNKILIEDQSIEG</sequence>
<evidence type="ECO:0000313" key="2">
    <source>
        <dbReference type="EMBL" id="KKM78372.1"/>
    </source>
</evidence>
<dbReference type="InterPro" id="IPR021869">
    <property type="entry name" value="RNase_Zc3h12_NYN"/>
</dbReference>
<proteinExistence type="predicted"/>
<dbReference type="Gene3D" id="3.40.50.11980">
    <property type="match status" value="1"/>
</dbReference>
<reference evidence="2" key="1">
    <citation type="journal article" date="2015" name="Nature">
        <title>Complex archaea that bridge the gap between prokaryotes and eukaryotes.</title>
        <authorList>
            <person name="Spang A."/>
            <person name="Saw J.H."/>
            <person name="Jorgensen S.L."/>
            <person name="Zaremba-Niedzwiedzka K."/>
            <person name="Martijn J."/>
            <person name="Lind A.E."/>
            <person name="van Eijk R."/>
            <person name="Schleper C."/>
            <person name="Guy L."/>
            <person name="Ettema T.J."/>
        </authorList>
    </citation>
    <scope>NUCLEOTIDE SEQUENCE</scope>
</reference>
<organism evidence="2">
    <name type="scientific">marine sediment metagenome</name>
    <dbReference type="NCBI Taxonomy" id="412755"/>
    <lineage>
        <taxon>unclassified sequences</taxon>
        <taxon>metagenomes</taxon>
        <taxon>ecological metagenomes</taxon>
    </lineage>
</organism>
<protein>
    <recommendedName>
        <fullName evidence="1">RNase NYN domain-containing protein</fullName>
    </recommendedName>
</protein>
<dbReference type="AlphaFoldDB" id="A0A0F9NAI5"/>
<name>A0A0F9NAI5_9ZZZZ</name>
<dbReference type="EMBL" id="LAZR01008501">
    <property type="protein sequence ID" value="KKM78372.1"/>
    <property type="molecule type" value="Genomic_DNA"/>
</dbReference>